<sequence>MGEERRKNENIISRPFIWCLVGNLIADGRYLIDDKVVHVSGTSISNQIPRFIVLHICEVMDMKELECMEEQETITSLYPL</sequence>
<proteinExistence type="predicted"/>
<dbReference type="AlphaFoldDB" id="A0A2W1LZ78"/>
<evidence type="ECO:0000313" key="2">
    <source>
        <dbReference type="Proteomes" id="UP000249522"/>
    </source>
</evidence>
<accession>A0A2W1LZ78</accession>
<reference evidence="1 2" key="1">
    <citation type="submission" date="2018-06" db="EMBL/GenBank/DDBJ databases">
        <title>Paenibacillus imtechensis sp. nov.</title>
        <authorList>
            <person name="Pinnaka A.K."/>
            <person name="Singh H."/>
            <person name="Kaur M."/>
        </authorList>
    </citation>
    <scope>NUCLEOTIDE SEQUENCE [LARGE SCALE GENOMIC DNA]</scope>
    <source>
        <strain evidence="1 2">SMB1</strain>
    </source>
</reference>
<organism evidence="1 2">
    <name type="scientific">Paenibacillus sambharensis</name>
    <dbReference type="NCBI Taxonomy" id="1803190"/>
    <lineage>
        <taxon>Bacteria</taxon>
        <taxon>Bacillati</taxon>
        <taxon>Bacillota</taxon>
        <taxon>Bacilli</taxon>
        <taxon>Bacillales</taxon>
        <taxon>Paenibacillaceae</taxon>
        <taxon>Paenibacillus</taxon>
    </lineage>
</organism>
<dbReference type="RefSeq" id="WP_111145554.1">
    <property type="nucleotide sequence ID" value="NZ_QKRB01000034.1"/>
</dbReference>
<protein>
    <submittedName>
        <fullName evidence="1">Uncharacterized protein</fullName>
    </submittedName>
</protein>
<name>A0A2W1LZ78_9BACL</name>
<keyword evidence="2" id="KW-1185">Reference proteome</keyword>
<comment type="caution">
    <text evidence="1">The sequence shown here is derived from an EMBL/GenBank/DDBJ whole genome shotgun (WGS) entry which is preliminary data.</text>
</comment>
<dbReference type="EMBL" id="QKRB01000034">
    <property type="protein sequence ID" value="PZD96981.1"/>
    <property type="molecule type" value="Genomic_DNA"/>
</dbReference>
<gene>
    <name evidence="1" type="ORF">DNH61_04865</name>
</gene>
<dbReference type="Proteomes" id="UP000249522">
    <property type="component" value="Unassembled WGS sequence"/>
</dbReference>
<evidence type="ECO:0000313" key="1">
    <source>
        <dbReference type="EMBL" id="PZD96981.1"/>
    </source>
</evidence>